<evidence type="ECO:0000259" key="1">
    <source>
        <dbReference type="Pfam" id="PF13568"/>
    </source>
</evidence>
<name>A0A6I6JW44_9BACT</name>
<dbReference type="InterPro" id="IPR025665">
    <property type="entry name" value="Beta-barrel_OMP_2"/>
</dbReference>
<dbReference type="AlphaFoldDB" id="A0A6I6JW44"/>
<dbReference type="Pfam" id="PF13568">
    <property type="entry name" value="OMP_b-brl_2"/>
    <property type="match status" value="1"/>
</dbReference>
<protein>
    <submittedName>
        <fullName evidence="2">Outer membrane beta-barrel protein</fullName>
    </submittedName>
</protein>
<dbReference type="EMBL" id="CP046401">
    <property type="protein sequence ID" value="QGY44362.1"/>
    <property type="molecule type" value="Genomic_DNA"/>
</dbReference>
<proteinExistence type="predicted"/>
<gene>
    <name evidence="2" type="ORF">GM418_12055</name>
</gene>
<keyword evidence="3" id="KW-1185">Reference proteome</keyword>
<reference evidence="2 3" key="1">
    <citation type="submission" date="2019-11" db="EMBL/GenBank/DDBJ databases">
        <authorList>
            <person name="Zheng R.K."/>
            <person name="Sun C.M."/>
        </authorList>
    </citation>
    <scope>NUCLEOTIDE SEQUENCE [LARGE SCALE GENOMIC DNA]</scope>
    <source>
        <strain evidence="2 3">WC007</strain>
    </source>
</reference>
<dbReference type="Proteomes" id="UP000428260">
    <property type="component" value="Chromosome"/>
</dbReference>
<evidence type="ECO:0000313" key="3">
    <source>
        <dbReference type="Proteomes" id="UP000428260"/>
    </source>
</evidence>
<dbReference type="KEGG" id="mcos:GM418_12055"/>
<sequence length="274" mass="31961">MNINLPMKTLLFQITILFVLFGNVKKIQAQETDSIIPIQEDPEKILRKIDISEITQHGFNFWQDDFIGHWAGVDFGFNFFLNKDYSGYETEFMNNDVFRSNSTYINFIQQSIGLQHNRNTIGLVTGLGLHLQSYRLDQNTTIIRGDNDKIESETLYFDQNQKSKLSIVSVLMPLLAEFQIPINHYENRLYLSTGLYASYRMNSHTKIKYRVEGKKEKLKVPGHYHLQNFKYGLMARVGYRGINLFATYEFLPLFKENKGPELTPFTFGFTIISF</sequence>
<evidence type="ECO:0000313" key="2">
    <source>
        <dbReference type="EMBL" id="QGY44362.1"/>
    </source>
</evidence>
<accession>A0A6I6JW44</accession>
<dbReference type="RefSeq" id="WP_158866421.1">
    <property type="nucleotide sequence ID" value="NZ_CP046401.1"/>
</dbReference>
<feature type="domain" description="Outer membrane protein beta-barrel" evidence="1">
    <location>
        <begin position="72"/>
        <end position="247"/>
    </location>
</feature>
<organism evidence="2 3">
    <name type="scientific">Maribellus comscasis</name>
    <dbReference type="NCBI Taxonomy" id="2681766"/>
    <lineage>
        <taxon>Bacteria</taxon>
        <taxon>Pseudomonadati</taxon>
        <taxon>Bacteroidota</taxon>
        <taxon>Bacteroidia</taxon>
        <taxon>Marinilabiliales</taxon>
        <taxon>Prolixibacteraceae</taxon>
        <taxon>Maribellus</taxon>
    </lineage>
</organism>